<evidence type="ECO:0000313" key="2">
    <source>
        <dbReference type="EMBL" id="KNE65496.1"/>
    </source>
</evidence>
<reference evidence="2 3" key="1">
    <citation type="submission" date="2009-11" db="EMBL/GenBank/DDBJ databases">
        <title>Annotation of Allomyces macrogynus ATCC 38327.</title>
        <authorList>
            <consortium name="The Broad Institute Genome Sequencing Platform"/>
            <person name="Russ C."/>
            <person name="Cuomo C."/>
            <person name="Burger G."/>
            <person name="Gray M.W."/>
            <person name="Holland P.W.H."/>
            <person name="King N."/>
            <person name="Lang F.B.F."/>
            <person name="Roger A.J."/>
            <person name="Ruiz-Trillo I."/>
            <person name="Young S.K."/>
            <person name="Zeng Q."/>
            <person name="Gargeya S."/>
            <person name="Fitzgerald M."/>
            <person name="Haas B."/>
            <person name="Abouelleil A."/>
            <person name="Alvarado L."/>
            <person name="Arachchi H.M."/>
            <person name="Berlin A."/>
            <person name="Chapman S.B."/>
            <person name="Gearin G."/>
            <person name="Goldberg J."/>
            <person name="Griggs A."/>
            <person name="Gujja S."/>
            <person name="Hansen M."/>
            <person name="Heiman D."/>
            <person name="Howarth C."/>
            <person name="Larimer J."/>
            <person name="Lui A."/>
            <person name="MacDonald P.J.P."/>
            <person name="McCowen C."/>
            <person name="Montmayeur A."/>
            <person name="Murphy C."/>
            <person name="Neiman D."/>
            <person name="Pearson M."/>
            <person name="Priest M."/>
            <person name="Roberts A."/>
            <person name="Saif S."/>
            <person name="Shea T."/>
            <person name="Sisk P."/>
            <person name="Stolte C."/>
            <person name="Sykes S."/>
            <person name="Wortman J."/>
            <person name="Nusbaum C."/>
            <person name="Birren B."/>
        </authorList>
    </citation>
    <scope>NUCLEOTIDE SEQUENCE [LARGE SCALE GENOMIC DNA]</scope>
    <source>
        <strain evidence="2 3">ATCC 38327</strain>
    </source>
</reference>
<organism evidence="2 3">
    <name type="scientific">Allomyces macrogynus (strain ATCC 38327)</name>
    <name type="common">Allomyces javanicus var. macrogynus</name>
    <dbReference type="NCBI Taxonomy" id="578462"/>
    <lineage>
        <taxon>Eukaryota</taxon>
        <taxon>Fungi</taxon>
        <taxon>Fungi incertae sedis</taxon>
        <taxon>Blastocladiomycota</taxon>
        <taxon>Blastocladiomycetes</taxon>
        <taxon>Blastocladiales</taxon>
        <taxon>Blastocladiaceae</taxon>
        <taxon>Allomyces</taxon>
    </lineage>
</organism>
<gene>
    <name evidence="2" type="ORF">AMAG_11114</name>
</gene>
<proteinExistence type="predicted"/>
<evidence type="ECO:0000256" key="1">
    <source>
        <dbReference type="SAM" id="MobiDB-lite"/>
    </source>
</evidence>
<feature type="region of interest" description="Disordered" evidence="1">
    <location>
        <begin position="152"/>
        <end position="172"/>
    </location>
</feature>
<dbReference type="AlphaFoldDB" id="A0A0L0SSM9"/>
<name>A0A0L0SSM9_ALLM3</name>
<evidence type="ECO:0000313" key="3">
    <source>
        <dbReference type="Proteomes" id="UP000054350"/>
    </source>
</evidence>
<protein>
    <submittedName>
        <fullName evidence="2">Uncharacterized protein</fullName>
    </submittedName>
</protein>
<feature type="compositionally biased region" description="Acidic residues" evidence="1">
    <location>
        <begin position="152"/>
        <end position="170"/>
    </location>
</feature>
<sequence>MAKQKSTTPKGPCAAWTSSHDMVLFDGMLELKACGKLSDTGLPKKAGYIYLANLTCKKFNAAVTAQQVQNRIKLLHQHFVAWTKGLKVSGHGGVNKTTWLINVPQSWWDHMKEIDNLVVAFKEKPFHNWKKAQELWTGTLVTGEFAESVDDTAAEEADDVTEDVQEEEELPAPAHKKAKVMHDFDEHLLTAVDQIVTMLADELKMAKDVPIKGKKGEKGKKDEGDNVSCVMAHITAMFSVKVQVWAVIHFMNKKEAVKMYLLVGEEAHCAFLAQILKRNKFEIVCI</sequence>
<accession>A0A0L0SSM9</accession>
<reference evidence="3" key="2">
    <citation type="submission" date="2009-11" db="EMBL/GenBank/DDBJ databases">
        <title>The Genome Sequence of Allomyces macrogynus strain ATCC 38327.</title>
        <authorList>
            <consortium name="The Broad Institute Genome Sequencing Platform"/>
            <person name="Russ C."/>
            <person name="Cuomo C."/>
            <person name="Shea T."/>
            <person name="Young S.K."/>
            <person name="Zeng Q."/>
            <person name="Koehrsen M."/>
            <person name="Haas B."/>
            <person name="Borodovsky M."/>
            <person name="Guigo R."/>
            <person name="Alvarado L."/>
            <person name="Berlin A."/>
            <person name="Borenstein D."/>
            <person name="Chen Z."/>
            <person name="Engels R."/>
            <person name="Freedman E."/>
            <person name="Gellesch M."/>
            <person name="Goldberg J."/>
            <person name="Griggs A."/>
            <person name="Gujja S."/>
            <person name="Heiman D."/>
            <person name="Hepburn T."/>
            <person name="Howarth C."/>
            <person name="Jen D."/>
            <person name="Larson L."/>
            <person name="Lewis B."/>
            <person name="Mehta T."/>
            <person name="Park D."/>
            <person name="Pearson M."/>
            <person name="Roberts A."/>
            <person name="Saif S."/>
            <person name="Shenoy N."/>
            <person name="Sisk P."/>
            <person name="Stolte C."/>
            <person name="Sykes S."/>
            <person name="Walk T."/>
            <person name="White J."/>
            <person name="Yandava C."/>
            <person name="Burger G."/>
            <person name="Gray M.W."/>
            <person name="Holland P.W.H."/>
            <person name="King N."/>
            <person name="Lang F.B.F."/>
            <person name="Roger A.J."/>
            <person name="Ruiz-Trillo I."/>
            <person name="Lander E."/>
            <person name="Nusbaum C."/>
        </authorList>
    </citation>
    <scope>NUCLEOTIDE SEQUENCE [LARGE SCALE GENOMIC DNA]</scope>
    <source>
        <strain evidence="3">ATCC 38327</strain>
    </source>
</reference>
<dbReference type="EMBL" id="GG745347">
    <property type="protein sequence ID" value="KNE65496.1"/>
    <property type="molecule type" value="Genomic_DNA"/>
</dbReference>
<dbReference type="VEuPathDB" id="FungiDB:AMAG_11114"/>
<keyword evidence="3" id="KW-1185">Reference proteome</keyword>
<dbReference type="Proteomes" id="UP000054350">
    <property type="component" value="Unassembled WGS sequence"/>
</dbReference>